<keyword evidence="1 3" id="KW-0853">WD repeat</keyword>
<reference evidence="5" key="2">
    <citation type="submission" date="2015-01" db="EMBL/GenBank/DDBJ databases">
        <title>Evolutionary Origins and Diversification of the Mycorrhizal Mutualists.</title>
        <authorList>
            <consortium name="DOE Joint Genome Institute"/>
            <consortium name="Mycorrhizal Genomics Consortium"/>
            <person name="Kohler A."/>
            <person name="Kuo A."/>
            <person name="Nagy L.G."/>
            <person name="Floudas D."/>
            <person name="Copeland A."/>
            <person name="Barry K.W."/>
            <person name="Cichocki N."/>
            <person name="Veneault-Fourrey C."/>
            <person name="LaButti K."/>
            <person name="Lindquist E.A."/>
            <person name="Lipzen A."/>
            <person name="Lundell T."/>
            <person name="Morin E."/>
            <person name="Murat C."/>
            <person name="Riley R."/>
            <person name="Ohm R."/>
            <person name="Sun H."/>
            <person name="Tunlid A."/>
            <person name="Henrissat B."/>
            <person name="Grigoriev I.V."/>
            <person name="Hibbett D.S."/>
            <person name="Martin F."/>
        </authorList>
    </citation>
    <scope>NUCLEOTIDE SEQUENCE [LARGE SCALE GENOMIC DNA]</scope>
    <source>
        <strain evidence="5">UH-Slu-Lm8-n1</strain>
    </source>
</reference>
<evidence type="ECO:0000256" key="1">
    <source>
        <dbReference type="ARBA" id="ARBA00022574"/>
    </source>
</evidence>
<evidence type="ECO:0000256" key="3">
    <source>
        <dbReference type="PROSITE-ProRule" id="PRU00221"/>
    </source>
</evidence>
<dbReference type="EMBL" id="KN836244">
    <property type="protein sequence ID" value="KIK32439.1"/>
    <property type="molecule type" value="Genomic_DNA"/>
</dbReference>
<dbReference type="InterPro" id="IPR015943">
    <property type="entry name" value="WD40/YVTN_repeat-like_dom_sf"/>
</dbReference>
<feature type="repeat" description="WD" evidence="3">
    <location>
        <begin position="21"/>
        <end position="62"/>
    </location>
</feature>
<evidence type="ECO:0008006" key="6">
    <source>
        <dbReference type="Google" id="ProtNLM"/>
    </source>
</evidence>
<organism evidence="4 5">
    <name type="scientific">Suillus luteus UH-Slu-Lm8-n1</name>
    <dbReference type="NCBI Taxonomy" id="930992"/>
    <lineage>
        <taxon>Eukaryota</taxon>
        <taxon>Fungi</taxon>
        <taxon>Dikarya</taxon>
        <taxon>Basidiomycota</taxon>
        <taxon>Agaricomycotina</taxon>
        <taxon>Agaricomycetes</taxon>
        <taxon>Agaricomycetidae</taxon>
        <taxon>Boletales</taxon>
        <taxon>Suillineae</taxon>
        <taxon>Suillaceae</taxon>
        <taxon>Suillus</taxon>
    </lineage>
</organism>
<feature type="repeat" description="WD" evidence="3">
    <location>
        <begin position="245"/>
        <end position="286"/>
    </location>
</feature>
<accession>A0A0D0A2Q9</accession>
<dbReference type="InterPro" id="IPR001680">
    <property type="entry name" value="WD40_rpt"/>
</dbReference>
<dbReference type="CDD" id="cd00200">
    <property type="entry name" value="WD40"/>
    <property type="match status" value="1"/>
</dbReference>
<name>A0A0D0A2Q9_9AGAM</name>
<keyword evidence="5" id="KW-1185">Reference proteome</keyword>
<dbReference type="HOGENOM" id="CLU_000288_57_18_1"/>
<dbReference type="InParanoid" id="A0A0D0A2Q9"/>
<dbReference type="SUPFAM" id="SSF82171">
    <property type="entry name" value="DPP6 N-terminal domain-like"/>
    <property type="match status" value="1"/>
</dbReference>
<dbReference type="InterPro" id="IPR019775">
    <property type="entry name" value="WD40_repeat_CS"/>
</dbReference>
<dbReference type="FunCoup" id="A0A0D0A2Q9">
    <property type="interactions" value="16"/>
</dbReference>
<gene>
    <name evidence="4" type="ORF">CY34DRAFT_101506</name>
</gene>
<dbReference type="Pfam" id="PF00400">
    <property type="entry name" value="WD40"/>
    <property type="match status" value="4"/>
</dbReference>
<reference evidence="4 5" key="1">
    <citation type="submission" date="2014-04" db="EMBL/GenBank/DDBJ databases">
        <authorList>
            <consortium name="DOE Joint Genome Institute"/>
            <person name="Kuo A."/>
            <person name="Ruytinx J."/>
            <person name="Rineau F."/>
            <person name="Colpaert J."/>
            <person name="Kohler A."/>
            <person name="Nagy L.G."/>
            <person name="Floudas D."/>
            <person name="Copeland A."/>
            <person name="Barry K.W."/>
            <person name="Cichocki N."/>
            <person name="Veneault-Fourrey C."/>
            <person name="LaButti K."/>
            <person name="Lindquist E.A."/>
            <person name="Lipzen A."/>
            <person name="Lundell T."/>
            <person name="Morin E."/>
            <person name="Murat C."/>
            <person name="Sun H."/>
            <person name="Tunlid A."/>
            <person name="Henrissat B."/>
            <person name="Grigoriev I.V."/>
            <person name="Hibbett D.S."/>
            <person name="Martin F."/>
            <person name="Nordberg H.P."/>
            <person name="Cantor M.N."/>
            <person name="Hua S.X."/>
        </authorList>
    </citation>
    <scope>NUCLEOTIDE SEQUENCE [LARGE SCALE GENOMIC DNA]</scope>
    <source>
        <strain evidence="4 5">UH-Slu-Lm8-n1</strain>
    </source>
</reference>
<evidence type="ECO:0000256" key="2">
    <source>
        <dbReference type="ARBA" id="ARBA00022737"/>
    </source>
</evidence>
<sequence>MAATATKAAGTKSILTPSITLNGHGDRIESISYFPDGQRMISGSFDKTARQWDVEVGKEIEEARSDCEGNVYAVAVSRNGRWVATGGGDGGYGGELKVCEVETGIVKTFKGHSNRVTCIDISADNAMLASGSWDETARIWNMDTGKLVAGPFESEHAVGAVRFSPDSKKLAVRSWTGSCLEVWDVQSQKLDVKVGEFSRPGPLTHSPVFWTNDNRNIIAAFSFTEDGDTIYEFDASTLETVGTPFKGHTALITGLALSFDDALLASASFDDTIKLWAFESRQLLASFKDVACFSGLVISPDSRQLAYVTHIDGNDKIFICDIPSDILAQAHVRILPKHILFVTMC</sequence>
<keyword evidence="2" id="KW-0677">Repeat</keyword>
<dbReference type="PANTHER" id="PTHR19848">
    <property type="entry name" value="WD40 REPEAT PROTEIN"/>
    <property type="match status" value="1"/>
</dbReference>
<dbReference type="SMART" id="SM00320">
    <property type="entry name" value="WD40"/>
    <property type="match status" value="6"/>
</dbReference>
<evidence type="ECO:0000313" key="4">
    <source>
        <dbReference type="EMBL" id="KIK32439.1"/>
    </source>
</evidence>
<dbReference type="Gene3D" id="2.130.10.10">
    <property type="entry name" value="YVTN repeat-like/Quinoprotein amine dehydrogenase"/>
    <property type="match status" value="3"/>
</dbReference>
<dbReference type="PROSITE" id="PS50294">
    <property type="entry name" value="WD_REPEATS_REGION"/>
    <property type="match status" value="3"/>
</dbReference>
<dbReference type="InterPro" id="IPR020472">
    <property type="entry name" value="WD40_PAC1"/>
</dbReference>
<dbReference type="STRING" id="930992.A0A0D0A2Q9"/>
<feature type="repeat" description="WD" evidence="3">
    <location>
        <begin position="109"/>
        <end position="150"/>
    </location>
</feature>
<dbReference type="Proteomes" id="UP000054485">
    <property type="component" value="Unassembled WGS sequence"/>
</dbReference>
<dbReference type="AlphaFoldDB" id="A0A0D0A2Q9"/>
<protein>
    <recommendedName>
        <fullName evidence="6">WD40 repeat-like protein</fullName>
    </recommendedName>
</protein>
<proteinExistence type="predicted"/>
<dbReference type="PROSITE" id="PS50082">
    <property type="entry name" value="WD_REPEATS_2"/>
    <property type="match status" value="3"/>
</dbReference>
<dbReference type="OrthoDB" id="2911645at2759"/>
<dbReference type="PROSITE" id="PS00678">
    <property type="entry name" value="WD_REPEATS_1"/>
    <property type="match status" value="1"/>
</dbReference>
<dbReference type="PRINTS" id="PR00320">
    <property type="entry name" value="GPROTEINBRPT"/>
</dbReference>
<evidence type="ECO:0000313" key="5">
    <source>
        <dbReference type="Proteomes" id="UP000054485"/>
    </source>
</evidence>
<dbReference type="PANTHER" id="PTHR19848:SF8">
    <property type="entry name" value="F-BOX AND WD REPEAT DOMAIN CONTAINING 7"/>
    <property type="match status" value="1"/>
</dbReference>